<feature type="transmembrane region" description="Helical" evidence="2">
    <location>
        <begin position="37"/>
        <end position="58"/>
    </location>
</feature>
<sequence length="489" mass="52486">MSNTDKPAVRKAALRDPLRSSGGMHEASRLQRGVAEFLRLPLMVTISFCVAGVVVSVLDASSTGRSGLRAAAESLVPGGGAVDFVSAVATSLLTVTSITFSVLLLAVQQTASSLTPVVLDQFLRRKPNQAYFGFFVGASAFTFLVLGLAREEGPAPVYGACITLLLTIVALVVLLMLIHATIDQMRPESVMRSIHELALEARESELRLLGSTRVERRTFPGAAERSVKVLDSGYVVTIDLPKLAEVARRVGRNAEILIEGRLGEYLVFAEVVARVVGVDADDDSYDADVLSAFGIDDVRDVDAESGYALDQLENIAWATATSAGQSPSTAIVAVRSLSDLLGRWLISGERDRSDRSKDREELPIVYTDGAVARGLSALSNLVIASAESRQVQTCAELVRSFTRLAPRLHPSDVESFQTAIDACMPAVIQHPDAPALHNAMTELEAALHGAGLDSRRLAHAREAIRRASERMMPKPSDEPEAAALEHNRP</sequence>
<keyword evidence="2" id="KW-0472">Membrane</keyword>
<keyword evidence="2" id="KW-1133">Transmembrane helix</keyword>
<feature type="region of interest" description="Disordered" evidence="1">
    <location>
        <begin position="466"/>
        <end position="489"/>
    </location>
</feature>
<feature type="region of interest" description="Disordered" evidence="1">
    <location>
        <begin position="1"/>
        <end position="25"/>
    </location>
</feature>
<evidence type="ECO:0000256" key="2">
    <source>
        <dbReference type="SAM" id="Phobius"/>
    </source>
</evidence>
<evidence type="ECO:0000256" key="1">
    <source>
        <dbReference type="SAM" id="MobiDB-lite"/>
    </source>
</evidence>
<keyword evidence="4" id="KW-1185">Reference proteome</keyword>
<gene>
    <name evidence="3" type="ORF">QFZ36_001871</name>
</gene>
<comment type="caution">
    <text evidence="3">The sequence shown here is derived from an EMBL/GenBank/DDBJ whole genome shotgun (WGS) entry which is preliminary data.</text>
</comment>
<proteinExistence type="predicted"/>
<dbReference type="Proteomes" id="UP001236806">
    <property type="component" value="Unassembled WGS sequence"/>
</dbReference>
<dbReference type="InterPro" id="IPR018723">
    <property type="entry name" value="DUF2254_membrane"/>
</dbReference>
<evidence type="ECO:0000313" key="3">
    <source>
        <dbReference type="EMBL" id="MDQ0674310.1"/>
    </source>
</evidence>
<name>A0ABU0PK17_9MICC</name>
<protein>
    <submittedName>
        <fullName evidence="3">Membrane protein</fullName>
    </submittedName>
</protein>
<dbReference type="EMBL" id="JAUSXB010000001">
    <property type="protein sequence ID" value="MDQ0674310.1"/>
    <property type="molecule type" value="Genomic_DNA"/>
</dbReference>
<evidence type="ECO:0000313" key="4">
    <source>
        <dbReference type="Proteomes" id="UP001236806"/>
    </source>
</evidence>
<dbReference type="Pfam" id="PF10011">
    <property type="entry name" value="DUF2254"/>
    <property type="match status" value="1"/>
</dbReference>
<organism evidence="3 4">
    <name type="scientific">Pseudarthrobacter siccitolerans</name>
    <dbReference type="NCBI Taxonomy" id="861266"/>
    <lineage>
        <taxon>Bacteria</taxon>
        <taxon>Bacillati</taxon>
        <taxon>Actinomycetota</taxon>
        <taxon>Actinomycetes</taxon>
        <taxon>Micrococcales</taxon>
        <taxon>Micrococcaceae</taxon>
        <taxon>Pseudarthrobacter</taxon>
    </lineage>
</organism>
<accession>A0ABU0PK17</accession>
<feature type="transmembrane region" description="Helical" evidence="2">
    <location>
        <begin position="84"/>
        <end position="107"/>
    </location>
</feature>
<feature type="transmembrane region" description="Helical" evidence="2">
    <location>
        <begin position="155"/>
        <end position="182"/>
    </location>
</feature>
<keyword evidence="2" id="KW-0812">Transmembrane</keyword>
<reference evidence="3 4" key="1">
    <citation type="submission" date="2023-07" db="EMBL/GenBank/DDBJ databases">
        <title>Comparative genomics of wheat-associated soil bacteria to identify genetic determinants of phenazine resistance.</title>
        <authorList>
            <person name="Mouncey N."/>
        </authorList>
    </citation>
    <scope>NUCLEOTIDE SEQUENCE [LARGE SCALE GENOMIC DNA]</scope>
    <source>
        <strain evidence="3 4">W1I3</strain>
    </source>
</reference>
<feature type="transmembrane region" description="Helical" evidence="2">
    <location>
        <begin position="128"/>
        <end position="149"/>
    </location>
</feature>